<dbReference type="PANTHER" id="PTHR30576">
    <property type="entry name" value="COLANIC BIOSYNTHESIS UDP-GLUCOSE LIPID CARRIER TRANSFERASE"/>
    <property type="match status" value="1"/>
</dbReference>
<dbReference type="InterPro" id="IPR003362">
    <property type="entry name" value="Bact_transf"/>
</dbReference>
<dbReference type="Pfam" id="PF02397">
    <property type="entry name" value="Bac_transf"/>
    <property type="match status" value="1"/>
</dbReference>
<keyword evidence="7" id="KW-0472">Membrane</keyword>
<dbReference type="RefSeq" id="WP_096227876.1">
    <property type="nucleotide sequence ID" value="NZ_BAABZN010000001.1"/>
</dbReference>
<proteinExistence type="inferred from homology"/>
<dbReference type="GeneID" id="97355022"/>
<gene>
    <name evidence="10" type="ORF">DMP12_02995</name>
    <name evidence="9" type="ORF">GKG38_02305</name>
</gene>
<evidence type="ECO:0000256" key="6">
    <source>
        <dbReference type="ARBA" id="ARBA00022989"/>
    </source>
</evidence>
<dbReference type="PANTHER" id="PTHR30576:SF4">
    <property type="entry name" value="UNDECAPRENYL-PHOSPHATE GALACTOSE PHOSPHOTRANSFERASE"/>
    <property type="match status" value="1"/>
</dbReference>
<evidence type="ECO:0000313" key="11">
    <source>
        <dbReference type="Proteomes" id="UP000285258"/>
    </source>
</evidence>
<evidence type="ECO:0000256" key="5">
    <source>
        <dbReference type="ARBA" id="ARBA00022692"/>
    </source>
</evidence>
<reference evidence="10" key="2">
    <citation type="journal article" date="2019" name="Int. J. Syst. Evol. Microbiol.">
        <title>Gordonibacter faecihominis is a later heterotypic synonym of Gordonibacter urolithinfaciens.</title>
        <authorList>
            <person name="Danylec N."/>
            <person name="Stoll D.A."/>
            <person name="Huch M."/>
        </authorList>
    </citation>
    <scope>NUCLEOTIDE SEQUENCE</scope>
    <source>
        <strain evidence="10">DSM 27213</strain>
    </source>
</reference>
<dbReference type="AlphaFoldDB" id="A0A423UN63"/>
<accession>A0A423UN63</accession>
<comment type="similarity">
    <text evidence="2">Belongs to the bacterial sugar transferase family.</text>
</comment>
<evidence type="ECO:0000256" key="4">
    <source>
        <dbReference type="ARBA" id="ARBA00022679"/>
    </source>
</evidence>
<dbReference type="Proteomes" id="UP000462865">
    <property type="component" value="Unassembled WGS sequence"/>
</dbReference>
<reference evidence="11" key="1">
    <citation type="submission" date="2018-05" db="EMBL/GenBank/DDBJ databases">
        <title>Genome Sequencing of selected type strains of the family Eggerthellaceae.</title>
        <authorList>
            <person name="Danylec N."/>
            <person name="Stoll D.A."/>
            <person name="Doetsch A."/>
            <person name="Huch M."/>
        </authorList>
    </citation>
    <scope>NUCLEOTIDE SEQUENCE [LARGE SCALE GENOMIC DNA]</scope>
    <source>
        <strain evidence="11">DSM 27213</strain>
    </source>
</reference>
<feature type="domain" description="Bacterial sugar transferase" evidence="8">
    <location>
        <begin position="13"/>
        <end position="203"/>
    </location>
</feature>
<evidence type="ECO:0000313" key="12">
    <source>
        <dbReference type="Proteomes" id="UP000462865"/>
    </source>
</evidence>
<evidence type="ECO:0000259" key="8">
    <source>
        <dbReference type="Pfam" id="PF02397"/>
    </source>
</evidence>
<reference evidence="10" key="3">
    <citation type="journal article" date="2019" name="Microbiol. Resour. Announc.">
        <title>Draft Genome Sequences of Type Strains of Gordonibacter faecihominis, Paraeggerthella hongkongensis, Parvibacter caecicola,Slackia equolifaciens, Slackia faecicanis, and Slackia isoflavoniconvertens.</title>
        <authorList>
            <person name="Danylec N."/>
            <person name="Stoll D.A."/>
            <person name="Dotsch A."/>
            <person name="Huch M."/>
        </authorList>
    </citation>
    <scope>NUCLEOTIDE SEQUENCE</scope>
    <source>
        <strain evidence="10">DSM 27213</strain>
    </source>
</reference>
<keyword evidence="5" id="KW-0812">Transmembrane</keyword>
<evidence type="ECO:0000256" key="7">
    <source>
        <dbReference type="ARBA" id="ARBA00023136"/>
    </source>
</evidence>
<organism evidence="10 11">
    <name type="scientific">Gordonibacter urolithinfaciens</name>
    <dbReference type="NCBI Taxonomy" id="1335613"/>
    <lineage>
        <taxon>Bacteria</taxon>
        <taxon>Bacillati</taxon>
        <taxon>Actinomycetota</taxon>
        <taxon>Coriobacteriia</taxon>
        <taxon>Eggerthellales</taxon>
        <taxon>Eggerthellaceae</taxon>
        <taxon>Gordonibacter</taxon>
    </lineage>
</organism>
<sequence>MARNGSLFYRACKRTFDIAFSAAAIVLLAAPMAVLCAMISAESPGAPLYSQERVGQGGRLIRVIKVRTMVADADDVTRHLTPEQLEQWEKERKVEGDPRVTRVGRVLRATSLDEVPQFLNVLKGDLSVIGPRPITQDELAWFGDDAEEYLSVPMGITGLWQATTRNDATFESGERQRIELEYVRNAGFKMDARCFLGTFGAMFGKRRSGR</sequence>
<comment type="caution">
    <text evidence="10">The sequence shown here is derived from an EMBL/GenBank/DDBJ whole genome shotgun (WGS) entry which is preliminary data.</text>
</comment>
<dbReference type="GO" id="GO:0016780">
    <property type="term" value="F:phosphotransferase activity, for other substituted phosphate groups"/>
    <property type="evidence" value="ECO:0007669"/>
    <property type="project" value="TreeGrafter"/>
</dbReference>
<dbReference type="EMBL" id="WKZA01000005">
    <property type="protein sequence ID" value="MSA93913.1"/>
    <property type="molecule type" value="Genomic_DNA"/>
</dbReference>
<evidence type="ECO:0000256" key="3">
    <source>
        <dbReference type="ARBA" id="ARBA00022475"/>
    </source>
</evidence>
<comment type="subcellular location">
    <subcellularLocation>
        <location evidence="1">Cell membrane</location>
    </subcellularLocation>
</comment>
<keyword evidence="6" id="KW-1133">Transmembrane helix</keyword>
<keyword evidence="4 10" id="KW-0808">Transferase</keyword>
<evidence type="ECO:0000256" key="2">
    <source>
        <dbReference type="ARBA" id="ARBA00006464"/>
    </source>
</evidence>
<reference evidence="9 12" key="4">
    <citation type="journal article" date="2019" name="Nat. Med.">
        <title>A library of human gut bacterial isolates paired with longitudinal multiomics data enables mechanistic microbiome research.</title>
        <authorList>
            <person name="Poyet M."/>
            <person name="Groussin M."/>
            <person name="Gibbons S.M."/>
            <person name="Avila-Pacheco J."/>
            <person name="Jiang X."/>
            <person name="Kearney S.M."/>
            <person name="Perrotta A.R."/>
            <person name="Berdy B."/>
            <person name="Zhao S."/>
            <person name="Lieberman T.D."/>
            <person name="Swanson P.K."/>
            <person name="Smith M."/>
            <person name="Roesemann S."/>
            <person name="Alexander J.E."/>
            <person name="Rich S.A."/>
            <person name="Livny J."/>
            <person name="Vlamakis H."/>
            <person name="Clish C."/>
            <person name="Bullock K."/>
            <person name="Deik A."/>
            <person name="Scott J."/>
            <person name="Pierce K.A."/>
            <person name="Xavier R.J."/>
            <person name="Alm E.J."/>
        </authorList>
    </citation>
    <scope>NUCLEOTIDE SEQUENCE [LARGE SCALE GENOMIC DNA]</scope>
    <source>
        <strain evidence="9 12">BIOML-A1</strain>
    </source>
</reference>
<name>A0A423UN63_9ACTN</name>
<protein>
    <submittedName>
        <fullName evidence="10">Sugar transferase</fullName>
    </submittedName>
</protein>
<dbReference type="Proteomes" id="UP000285258">
    <property type="component" value="Unassembled WGS sequence"/>
</dbReference>
<keyword evidence="3" id="KW-1003">Cell membrane</keyword>
<dbReference type="GO" id="GO:0005886">
    <property type="term" value="C:plasma membrane"/>
    <property type="evidence" value="ECO:0007669"/>
    <property type="project" value="UniProtKB-SubCell"/>
</dbReference>
<evidence type="ECO:0000313" key="9">
    <source>
        <dbReference type="EMBL" id="MSA93913.1"/>
    </source>
</evidence>
<evidence type="ECO:0000256" key="1">
    <source>
        <dbReference type="ARBA" id="ARBA00004236"/>
    </source>
</evidence>
<dbReference type="EMBL" id="QIBW01000002">
    <property type="protein sequence ID" value="ROT91625.1"/>
    <property type="molecule type" value="Genomic_DNA"/>
</dbReference>
<evidence type="ECO:0000313" key="10">
    <source>
        <dbReference type="EMBL" id="ROT91625.1"/>
    </source>
</evidence>